<dbReference type="PANTHER" id="PTHR44858:SF1">
    <property type="entry name" value="UDP-N-ACETYLGLUCOSAMINE--PEPTIDE N-ACETYLGLUCOSAMINYLTRANSFERASE SPINDLY-RELATED"/>
    <property type="match status" value="1"/>
</dbReference>
<keyword evidence="5" id="KW-1185">Reference proteome</keyword>
<dbReference type="Pfam" id="PF13414">
    <property type="entry name" value="TPR_11"/>
    <property type="match status" value="1"/>
</dbReference>
<dbReference type="InterPro" id="IPR013105">
    <property type="entry name" value="TPR_2"/>
</dbReference>
<dbReference type="InterPro" id="IPR019734">
    <property type="entry name" value="TPR_rpt"/>
</dbReference>
<reference evidence="5" key="1">
    <citation type="submission" date="2016-10" db="EMBL/GenBank/DDBJ databases">
        <authorList>
            <person name="Varghese N."/>
            <person name="Submissions S."/>
        </authorList>
    </citation>
    <scope>NUCLEOTIDE SEQUENCE [LARGE SCALE GENOMIC DNA]</scope>
    <source>
        <strain evidence="5">DSM 21580</strain>
    </source>
</reference>
<evidence type="ECO:0000313" key="4">
    <source>
        <dbReference type="EMBL" id="SEF67186.1"/>
    </source>
</evidence>
<feature type="repeat" description="TPR" evidence="3">
    <location>
        <begin position="181"/>
        <end position="214"/>
    </location>
</feature>
<dbReference type="SUPFAM" id="SSF48452">
    <property type="entry name" value="TPR-like"/>
    <property type="match status" value="1"/>
</dbReference>
<name>A0A1H5TWL0_9FLAO</name>
<keyword evidence="1" id="KW-0677">Repeat</keyword>
<evidence type="ECO:0000256" key="2">
    <source>
        <dbReference type="ARBA" id="ARBA00022803"/>
    </source>
</evidence>
<dbReference type="AlphaFoldDB" id="A0A1H5TWL0"/>
<protein>
    <submittedName>
        <fullName evidence="4">Tetratricopeptide repeat-containing protein</fullName>
    </submittedName>
</protein>
<dbReference type="InterPro" id="IPR050498">
    <property type="entry name" value="Ycf3"/>
</dbReference>
<evidence type="ECO:0000256" key="3">
    <source>
        <dbReference type="PROSITE-ProRule" id="PRU00339"/>
    </source>
</evidence>
<evidence type="ECO:0000313" key="5">
    <source>
        <dbReference type="Proteomes" id="UP000236738"/>
    </source>
</evidence>
<dbReference type="PANTHER" id="PTHR44858">
    <property type="entry name" value="TETRATRICOPEPTIDE REPEAT PROTEIN 6"/>
    <property type="match status" value="1"/>
</dbReference>
<organism evidence="4 5">
    <name type="scientific">Halpernia humi</name>
    <dbReference type="NCBI Taxonomy" id="493375"/>
    <lineage>
        <taxon>Bacteria</taxon>
        <taxon>Pseudomonadati</taxon>
        <taxon>Bacteroidota</taxon>
        <taxon>Flavobacteriia</taxon>
        <taxon>Flavobacteriales</taxon>
        <taxon>Weeksellaceae</taxon>
        <taxon>Chryseobacterium group</taxon>
        <taxon>Halpernia</taxon>
    </lineage>
</organism>
<dbReference type="EMBL" id="FNUS01000001">
    <property type="protein sequence ID" value="SEF67186.1"/>
    <property type="molecule type" value="Genomic_DNA"/>
</dbReference>
<sequence length="323" mass="37146">MKKNLFLFSLICFSFYAKSQEKIKSDSTKLLKELAENACECVDSIETYNTSKDVIAAGISACINKQAGTFQMGAKLMNIESAKEKAVAKDGKKQINISFESNENSPEYKKYYYVLERYLMNNCNSVKTKIASNEKQSSKSISNNAEAKDYFNKGQDEAQKENYQKAIDYFNKTVKIDPEFAFAWDNLGINYRKLNQYDKALESYKKSLEIDPNGTMPLQNIAVVYIYKKEYQNAIKAYEKLAEKDKTNPEIYYGLGNVYAMYLKDYEKGLDNLCKAYNLYIEQKSPYRTDAEKLINAVYAEMKKQGKEAKFNEILAANKINRN</sequence>
<dbReference type="Pfam" id="PF07719">
    <property type="entry name" value="TPR_2"/>
    <property type="match status" value="2"/>
</dbReference>
<keyword evidence="2 3" id="KW-0802">TPR repeat</keyword>
<evidence type="ECO:0000256" key="1">
    <source>
        <dbReference type="ARBA" id="ARBA00022737"/>
    </source>
</evidence>
<gene>
    <name evidence="4" type="ORF">SAMN05421847_0595</name>
</gene>
<feature type="repeat" description="TPR" evidence="3">
    <location>
        <begin position="147"/>
        <end position="180"/>
    </location>
</feature>
<dbReference type="PROSITE" id="PS50293">
    <property type="entry name" value="TPR_REGION"/>
    <property type="match status" value="1"/>
</dbReference>
<dbReference type="PROSITE" id="PS50005">
    <property type="entry name" value="TPR"/>
    <property type="match status" value="3"/>
</dbReference>
<feature type="repeat" description="TPR" evidence="3">
    <location>
        <begin position="215"/>
        <end position="248"/>
    </location>
</feature>
<dbReference type="Gene3D" id="1.25.40.10">
    <property type="entry name" value="Tetratricopeptide repeat domain"/>
    <property type="match status" value="1"/>
</dbReference>
<dbReference type="SMART" id="SM00028">
    <property type="entry name" value="TPR"/>
    <property type="match status" value="4"/>
</dbReference>
<dbReference type="RefSeq" id="WP_103912607.1">
    <property type="nucleotide sequence ID" value="NZ_FNUS01000001.1"/>
</dbReference>
<dbReference type="Proteomes" id="UP000236738">
    <property type="component" value="Unassembled WGS sequence"/>
</dbReference>
<proteinExistence type="predicted"/>
<dbReference type="InterPro" id="IPR011990">
    <property type="entry name" value="TPR-like_helical_dom_sf"/>
</dbReference>
<accession>A0A1H5TWL0</accession>
<dbReference type="OrthoDB" id="9811837at2"/>